<evidence type="ECO:0000259" key="3">
    <source>
        <dbReference type="PROSITE" id="PS50977"/>
    </source>
</evidence>
<dbReference type="InterPro" id="IPR009057">
    <property type="entry name" value="Homeodomain-like_sf"/>
</dbReference>
<dbReference type="Gene3D" id="1.10.357.10">
    <property type="entry name" value="Tetracycline Repressor, domain 2"/>
    <property type="match status" value="1"/>
</dbReference>
<dbReference type="RefSeq" id="WP_125694830.1">
    <property type="nucleotide sequence ID" value="NZ_JBHSSK010000015.1"/>
</dbReference>
<keyword evidence="5" id="KW-1185">Reference proteome</keyword>
<sequence length="188" mass="21586">MVKRRTLSHEKVIDRANLMIAEEGVDHLTIRALAAALEVRPQSLYNYVESLNDLLDQVGLQFVKEIEDRLMRRLVGVSGKEALMVFAQEFRQSCNQQQHLAPLLMNPNDLHQLTRTHKALVDLYQQMFRSLHLDEAGDTGLVESTLYRSVLFGFIMQEIGGFLNLSQRKVNQRFEQTMALAIAQFNID</sequence>
<name>A0ABW1SRR5_9LACO</name>
<gene>
    <name evidence="4" type="ORF">ACFP1G_05150</name>
</gene>
<feature type="domain" description="HTH tetR-type" evidence="3">
    <location>
        <begin position="6"/>
        <end position="66"/>
    </location>
</feature>
<evidence type="ECO:0000256" key="2">
    <source>
        <dbReference type="PROSITE-ProRule" id="PRU00335"/>
    </source>
</evidence>
<keyword evidence="1 2" id="KW-0238">DNA-binding</keyword>
<evidence type="ECO:0000313" key="4">
    <source>
        <dbReference type="EMBL" id="MFC6206865.1"/>
    </source>
</evidence>
<evidence type="ECO:0000313" key="5">
    <source>
        <dbReference type="Proteomes" id="UP001596254"/>
    </source>
</evidence>
<organism evidence="4 5">
    <name type="scientific">Levilactobacillus tongjiangensis</name>
    <dbReference type="NCBI Taxonomy" id="2486023"/>
    <lineage>
        <taxon>Bacteria</taxon>
        <taxon>Bacillati</taxon>
        <taxon>Bacillota</taxon>
        <taxon>Bacilli</taxon>
        <taxon>Lactobacillales</taxon>
        <taxon>Lactobacillaceae</taxon>
        <taxon>Levilactobacillus</taxon>
    </lineage>
</organism>
<dbReference type="EMBL" id="JBHSSK010000015">
    <property type="protein sequence ID" value="MFC6206865.1"/>
    <property type="molecule type" value="Genomic_DNA"/>
</dbReference>
<feature type="DNA-binding region" description="H-T-H motif" evidence="2">
    <location>
        <begin position="29"/>
        <end position="48"/>
    </location>
</feature>
<protein>
    <submittedName>
        <fullName evidence="4">TetR/AcrR family transcriptional regulator</fullName>
    </submittedName>
</protein>
<reference evidence="5" key="1">
    <citation type="journal article" date="2019" name="Int. J. Syst. Evol. Microbiol.">
        <title>The Global Catalogue of Microorganisms (GCM) 10K type strain sequencing project: providing services to taxonomists for standard genome sequencing and annotation.</title>
        <authorList>
            <consortium name="The Broad Institute Genomics Platform"/>
            <consortium name="The Broad Institute Genome Sequencing Center for Infectious Disease"/>
            <person name="Wu L."/>
            <person name="Ma J."/>
        </authorList>
    </citation>
    <scope>NUCLEOTIDE SEQUENCE [LARGE SCALE GENOMIC DNA]</scope>
    <source>
        <strain evidence="5">CCM 8905</strain>
    </source>
</reference>
<comment type="caution">
    <text evidence="4">The sequence shown here is derived from an EMBL/GenBank/DDBJ whole genome shotgun (WGS) entry which is preliminary data.</text>
</comment>
<accession>A0ABW1SRR5</accession>
<dbReference type="SUPFAM" id="SSF46689">
    <property type="entry name" value="Homeodomain-like"/>
    <property type="match status" value="1"/>
</dbReference>
<evidence type="ECO:0000256" key="1">
    <source>
        <dbReference type="ARBA" id="ARBA00023125"/>
    </source>
</evidence>
<dbReference type="Gene3D" id="1.10.10.60">
    <property type="entry name" value="Homeodomain-like"/>
    <property type="match status" value="1"/>
</dbReference>
<dbReference type="PROSITE" id="PS50977">
    <property type="entry name" value="HTH_TETR_2"/>
    <property type="match status" value="1"/>
</dbReference>
<proteinExistence type="predicted"/>
<dbReference type="InterPro" id="IPR001647">
    <property type="entry name" value="HTH_TetR"/>
</dbReference>
<dbReference type="Proteomes" id="UP001596254">
    <property type="component" value="Unassembled WGS sequence"/>
</dbReference>